<reference evidence="1 2" key="1">
    <citation type="submission" date="2021-06" db="EMBL/GenBank/DDBJ databases">
        <title>Caerostris extrusa draft genome.</title>
        <authorList>
            <person name="Kono N."/>
            <person name="Arakawa K."/>
        </authorList>
    </citation>
    <scope>NUCLEOTIDE SEQUENCE [LARGE SCALE GENOMIC DNA]</scope>
</reference>
<accession>A0AAV4RZP5</accession>
<dbReference type="AlphaFoldDB" id="A0AAV4RZP5"/>
<organism evidence="1 2">
    <name type="scientific">Caerostris extrusa</name>
    <name type="common">Bark spider</name>
    <name type="synonym">Caerostris bankana</name>
    <dbReference type="NCBI Taxonomy" id="172846"/>
    <lineage>
        <taxon>Eukaryota</taxon>
        <taxon>Metazoa</taxon>
        <taxon>Ecdysozoa</taxon>
        <taxon>Arthropoda</taxon>
        <taxon>Chelicerata</taxon>
        <taxon>Arachnida</taxon>
        <taxon>Araneae</taxon>
        <taxon>Araneomorphae</taxon>
        <taxon>Entelegynae</taxon>
        <taxon>Araneoidea</taxon>
        <taxon>Araneidae</taxon>
        <taxon>Caerostris</taxon>
    </lineage>
</organism>
<evidence type="ECO:0000313" key="1">
    <source>
        <dbReference type="EMBL" id="GIY26920.1"/>
    </source>
</evidence>
<dbReference type="Proteomes" id="UP001054945">
    <property type="component" value="Unassembled WGS sequence"/>
</dbReference>
<sequence>MCVCVTISEVLPPGAFGHTNVCPKALVPCPFAKSQAKSVAATPENRRDAFEEASLQAEVTLPRDSLRPLVKEVGWFYGCASSGMKLPGWFHLEGTERLKLVFWTL</sequence>
<gene>
    <name evidence="1" type="ORF">CEXT_626111</name>
</gene>
<proteinExistence type="predicted"/>
<keyword evidence="2" id="KW-1185">Reference proteome</keyword>
<dbReference type="EMBL" id="BPLR01008747">
    <property type="protein sequence ID" value="GIY26920.1"/>
    <property type="molecule type" value="Genomic_DNA"/>
</dbReference>
<protein>
    <submittedName>
        <fullName evidence="1">Uncharacterized protein</fullName>
    </submittedName>
</protein>
<name>A0AAV4RZP5_CAEEX</name>
<evidence type="ECO:0000313" key="2">
    <source>
        <dbReference type="Proteomes" id="UP001054945"/>
    </source>
</evidence>
<comment type="caution">
    <text evidence="1">The sequence shown here is derived from an EMBL/GenBank/DDBJ whole genome shotgun (WGS) entry which is preliminary data.</text>
</comment>